<dbReference type="EMBL" id="LHXR01000020">
    <property type="protein sequence ID" value="KXA97763.1"/>
    <property type="molecule type" value="Genomic_DNA"/>
</dbReference>
<dbReference type="UniPathway" id="UPA00053">
    <property type="reaction ID" value="UER00087"/>
</dbReference>
<dbReference type="Gene3D" id="3.40.50.10860">
    <property type="entry name" value="Leucine Dehydrogenase, chain A, domain 1"/>
    <property type="match status" value="1"/>
</dbReference>
<feature type="binding site" evidence="6">
    <location>
        <position position="91"/>
    </location>
    <ligand>
        <name>shikimate</name>
        <dbReference type="ChEBI" id="CHEBI:36208"/>
    </ligand>
</feature>
<comment type="function">
    <text evidence="6">Involved in the biosynthesis of the chorismate, which leads to the biosynthesis of aromatic amino acids. Catalyzes the reversible NADPH linked reduction of 3-dehydroshikimate (DHSA) to yield shikimate (SA).</text>
</comment>
<dbReference type="PANTHER" id="PTHR21089">
    <property type="entry name" value="SHIKIMATE DEHYDROGENASE"/>
    <property type="match status" value="1"/>
</dbReference>
<feature type="binding site" evidence="6">
    <location>
        <position position="248"/>
    </location>
    <ligand>
        <name>NADP(+)</name>
        <dbReference type="ChEBI" id="CHEBI:58349"/>
    </ligand>
</feature>
<comment type="similarity">
    <text evidence="6">Belongs to the shikimate dehydrogenase family.</text>
</comment>
<dbReference type="NCBIfam" id="NF001314">
    <property type="entry name" value="PRK00258.2-2"/>
    <property type="match status" value="1"/>
</dbReference>
<dbReference type="CDD" id="cd01065">
    <property type="entry name" value="NAD_bind_Shikimate_DH"/>
    <property type="match status" value="1"/>
</dbReference>
<feature type="binding site" evidence="6">
    <location>
        <begin position="153"/>
        <end position="158"/>
    </location>
    <ligand>
        <name>NADP(+)</name>
        <dbReference type="ChEBI" id="CHEBI:58349"/>
    </ligand>
</feature>
<dbReference type="EC" id="1.1.1.25" evidence="1 6"/>
<feature type="binding site" evidence="6">
    <location>
        <begin position="19"/>
        <end position="21"/>
    </location>
    <ligand>
        <name>shikimate</name>
        <dbReference type="ChEBI" id="CHEBI:36208"/>
    </ligand>
</feature>
<protein>
    <recommendedName>
        <fullName evidence="1 6">Shikimate dehydrogenase (NADP(+))</fullName>
        <shortName evidence="6">SDH</shortName>
        <ecNumber evidence="1 6">1.1.1.25</ecNumber>
    </recommendedName>
</protein>
<dbReference type="InterPro" id="IPR011342">
    <property type="entry name" value="Shikimate_DH"/>
</dbReference>
<organism evidence="10 11">
    <name type="scientific">candidate division MSBL1 archaeon SCGC-AAA259I09</name>
    <dbReference type="NCBI Taxonomy" id="1698267"/>
    <lineage>
        <taxon>Archaea</taxon>
        <taxon>Methanobacteriati</taxon>
        <taxon>Methanobacteriota</taxon>
        <taxon>candidate division MSBL1</taxon>
    </lineage>
</organism>
<keyword evidence="4 6" id="KW-0560">Oxidoreductase</keyword>
<dbReference type="NCBIfam" id="NF001319">
    <property type="entry name" value="PRK00258.3-3"/>
    <property type="match status" value="1"/>
</dbReference>
<dbReference type="Gene3D" id="3.40.50.720">
    <property type="entry name" value="NAD(P)-binding Rossmann-like Domain"/>
    <property type="match status" value="1"/>
</dbReference>
<dbReference type="InterPro" id="IPR036291">
    <property type="entry name" value="NAD(P)-bd_dom_sf"/>
</dbReference>
<proteinExistence type="inferred from homology"/>
<keyword evidence="3 6" id="KW-0521">NADP</keyword>
<dbReference type="Pfam" id="PF08501">
    <property type="entry name" value="Shikimate_dh_N"/>
    <property type="match status" value="1"/>
</dbReference>
<feature type="binding site" evidence="6">
    <location>
        <position position="255"/>
    </location>
    <ligand>
        <name>shikimate</name>
        <dbReference type="ChEBI" id="CHEBI:36208"/>
    </ligand>
</feature>
<feature type="domain" description="Quinate/shikimate 5-dehydrogenase/glutamyl-tRNA reductase" evidence="7">
    <location>
        <begin position="115"/>
        <end position="211"/>
    </location>
</feature>
<comment type="caution">
    <text evidence="10">The sequence shown here is derived from an EMBL/GenBank/DDBJ whole genome shotgun (WGS) entry which is preliminary data.</text>
</comment>
<dbReference type="InterPro" id="IPR022893">
    <property type="entry name" value="Shikimate_DH_fam"/>
</dbReference>
<comment type="pathway">
    <text evidence="6">Metabolic intermediate biosynthesis; chorismate biosynthesis; chorismate from D-erythrose 4-phosphate and phosphoenolpyruvate: step 4/7.</text>
</comment>
<feature type="active site" description="Proton acceptor" evidence="6">
    <location>
        <position position="70"/>
    </location>
</feature>
<dbReference type="FunFam" id="3.40.50.720:FF:000086">
    <property type="entry name" value="Quinate/shikimate dehydrogenase"/>
    <property type="match status" value="1"/>
</dbReference>
<dbReference type="PANTHER" id="PTHR21089:SF1">
    <property type="entry name" value="BIFUNCTIONAL 3-DEHYDROQUINATE DEHYDRATASE_SHIKIMATE DEHYDROGENASE, CHLOROPLASTIC"/>
    <property type="match status" value="1"/>
</dbReference>
<dbReference type="NCBIfam" id="TIGR00507">
    <property type="entry name" value="aroE"/>
    <property type="match status" value="1"/>
</dbReference>
<dbReference type="HAMAP" id="MF_00222">
    <property type="entry name" value="Shikimate_DH_AroE"/>
    <property type="match status" value="1"/>
</dbReference>
<feature type="binding site" evidence="6">
    <location>
        <position position="106"/>
    </location>
    <ligand>
        <name>shikimate</name>
        <dbReference type="ChEBI" id="CHEBI:36208"/>
    </ligand>
</feature>
<dbReference type="InterPro" id="IPR046346">
    <property type="entry name" value="Aminoacid_DH-like_N_sf"/>
</dbReference>
<evidence type="ECO:0000256" key="4">
    <source>
        <dbReference type="ARBA" id="ARBA00023002"/>
    </source>
</evidence>
<dbReference type="InterPro" id="IPR006151">
    <property type="entry name" value="Shikm_DH/Glu-tRNA_Rdtase"/>
</dbReference>
<comment type="catalytic activity">
    <reaction evidence="6">
        <text>shikimate + NADP(+) = 3-dehydroshikimate + NADPH + H(+)</text>
        <dbReference type="Rhea" id="RHEA:17737"/>
        <dbReference type="ChEBI" id="CHEBI:15378"/>
        <dbReference type="ChEBI" id="CHEBI:16630"/>
        <dbReference type="ChEBI" id="CHEBI:36208"/>
        <dbReference type="ChEBI" id="CHEBI:57783"/>
        <dbReference type="ChEBI" id="CHEBI:58349"/>
        <dbReference type="EC" id="1.1.1.25"/>
    </reaction>
</comment>
<sequence>MISGKTKTVGLIGNPVEHSISPAMHNAAFEEKNLDYVYVAFQVKKDSLSDAISGIRSLGIEGVNVTIPHKTTVIRNLDEVVDTARKIGAVNTIKKKGNKLIGFNTDGIGALKSLQNEIGKIDNRKTLLLGAGGAARAIAFTLVEAGAKLTISNRTLAKGEKLAEEIKEKTGRKTFSIPQKRSDLAKVIKETEILINSTSVGMHPDEDKALVKSDAMHKNLIVMDVVYNPLQTRLLKEAEKAGAKTINGLEMLVHQGVASFEIWTGEKAPTETMKKAAKKALEVR</sequence>
<evidence type="ECO:0000259" key="7">
    <source>
        <dbReference type="Pfam" id="PF01488"/>
    </source>
</evidence>
<feature type="binding site" evidence="6">
    <location>
        <position position="82"/>
    </location>
    <ligand>
        <name>NADP(+)</name>
        <dbReference type="ChEBI" id="CHEBI:58349"/>
    </ligand>
</feature>
<evidence type="ECO:0000313" key="11">
    <source>
        <dbReference type="Proteomes" id="UP000070463"/>
    </source>
</evidence>
<feature type="binding site" evidence="6">
    <location>
        <position position="225"/>
    </location>
    <ligand>
        <name>NADP(+)</name>
        <dbReference type="ChEBI" id="CHEBI:58349"/>
    </ligand>
</feature>
<evidence type="ECO:0000256" key="3">
    <source>
        <dbReference type="ARBA" id="ARBA00022857"/>
    </source>
</evidence>
<evidence type="ECO:0000256" key="2">
    <source>
        <dbReference type="ARBA" id="ARBA00022605"/>
    </source>
</evidence>
<dbReference type="Pfam" id="PF18317">
    <property type="entry name" value="SDH_C"/>
    <property type="match status" value="1"/>
</dbReference>
<dbReference type="GO" id="GO:0008652">
    <property type="term" value="P:amino acid biosynthetic process"/>
    <property type="evidence" value="ECO:0007669"/>
    <property type="project" value="UniProtKB-KW"/>
</dbReference>
<dbReference type="GO" id="GO:0019632">
    <property type="term" value="P:shikimate metabolic process"/>
    <property type="evidence" value="ECO:0007669"/>
    <property type="project" value="InterPro"/>
</dbReference>
<dbReference type="SUPFAM" id="SSF51735">
    <property type="entry name" value="NAD(P)-binding Rossmann-fold domains"/>
    <property type="match status" value="1"/>
</dbReference>
<dbReference type="AlphaFoldDB" id="A0A133UU63"/>
<feature type="binding site" evidence="6">
    <location>
        <position position="66"/>
    </location>
    <ligand>
        <name>shikimate</name>
        <dbReference type="ChEBI" id="CHEBI:36208"/>
    </ligand>
</feature>
<dbReference type="GO" id="GO:0050661">
    <property type="term" value="F:NADP binding"/>
    <property type="evidence" value="ECO:0007669"/>
    <property type="project" value="InterPro"/>
</dbReference>
<feature type="domain" description="Shikimate dehydrogenase substrate binding N-terminal" evidence="8">
    <location>
        <begin position="11"/>
        <end position="93"/>
    </location>
</feature>
<reference evidence="10 11" key="1">
    <citation type="journal article" date="2016" name="Sci. Rep.">
        <title>Metabolic traits of an uncultured archaeal lineage -MSBL1- from brine pools of the Red Sea.</title>
        <authorList>
            <person name="Mwirichia R."/>
            <person name="Alam I."/>
            <person name="Rashid M."/>
            <person name="Vinu M."/>
            <person name="Ba-Alawi W."/>
            <person name="Anthony Kamau A."/>
            <person name="Kamanda Ngugi D."/>
            <person name="Goker M."/>
            <person name="Klenk H.P."/>
            <person name="Bajic V."/>
            <person name="Stingl U."/>
        </authorList>
    </citation>
    <scope>NUCLEOTIDE SEQUENCE [LARGE SCALE GENOMIC DNA]</scope>
    <source>
        <strain evidence="10">SCGC-AAA259I09</strain>
    </source>
</reference>
<dbReference type="SUPFAM" id="SSF53223">
    <property type="entry name" value="Aminoacid dehydrogenase-like, N-terminal domain"/>
    <property type="match status" value="1"/>
</dbReference>
<gene>
    <name evidence="6" type="primary">aroE</name>
    <name evidence="10" type="ORF">AKJ37_02330</name>
</gene>
<dbReference type="GO" id="GO:0004764">
    <property type="term" value="F:shikimate 3-dehydrogenase (NADP+) activity"/>
    <property type="evidence" value="ECO:0007669"/>
    <property type="project" value="UniProtKB-UniRule"/>
</dbReference>
<dbReference type="GO" id="GO:0009073">
    <property type="term" value="P:aromatic amino acid family biosynthetic process"/>
    <property type="evidence" value="ECO:0007669"/>
    <property type="project" value="UniProtKB-KW"/>
</dbReference>
<dbReference type="InterPro" id="IPR041121">
    <property type="entry name" value="SDH_C"/>
</dbReference>
<dbReference type="InterPro" id="IPR013708">
    <property type="entry name" value="Shikimate_DH-bd_N"/>
</dbReference>
<name>A0A133UU63_9EURY</name>
<evidence type="ECO:0000256" key="1">
    <source>
        <dbReference type="ARBA" id="ARBA00012962"/>
    </source>
</evidence>
<dbReference type="Proteomes" id="UP000070463">
    <property type="component" value="Unassembled WGS sequence"/>
</dbReference>
<feature type="domain" description="SDH C-terminal" evidence="9">
    <location>
        <begin position="248"/>
        <end position="278"/>
    </location>
</feature>
<evidence type="ECO:0000256" key="6">
    <source>
        <dbReference type="HAMAP-Rule" id="MF_00222"/>
    </source>
</evidence>
<feature type="binding site" evidence="6">
    <location>
        <position position="227"/>
    </location>
    <ligand>
        <name>shikimate</name>
        <dbReference type="ChEBI" id="CHEBI:36208"/>
    </ligand>
</feature>
<dbReference type="Pfam" id="PF01488">
    <property type="entry name" value="Shikimate_DH"/>
    <property type="match status" value="1"/>
</dbReference>
<evidence type="ECO:0000313" key="10">
    <source>
        <dbReference type="EMBL" id="KXA97763.1"/>
    </source>
</evidence>
<keyword evidence="2 6" id="KW-0028">Amino-acid biosynthesis</keyword>
<evidence type="ECO:0000259" key="8">
    <source>
        <dbReference type="Pfam" id="PF08501"/>
    </source>
</evidence>
<keyword evidence="5 6" id="KW-0057">Aromatic amino acid biosynthesis</keyword>
<feature type="binding site" evidence="6">
    <location>
        <begin position="130"/>
        <end position="134"/>
    </location>
    <ligand>
        <name>NADP(+)</name>
        <dbReference type="ChEBI" id="CHEBI:58349"/>
    </ligand>
</feature>
<keyword evidence="11" id="KW-1185">Reference proteome</keyword>
<dbReference type="PATRIC" id="fig|1698267.3.peg.780"/>
<dbReference type="GO" id="GO:0009423">
    <property type="term" value="P:chorismate biosynthetic process"/>
    <property type="evidence" value="ECO:0007669"/>
    <property type="project" value="UniProtKB-UniRule"/>
</dbReference>
<evidence type="ECO:0000259" key="9">
    <source>
        <dbReference type="Pfam" id="PF18317"/>
    </source>
</evidence>
<comment type="subunit">
    <text evidence="6">Homodimer.</text>
</comment>
<accession>A0A133UU63</accession>
<evidence type="ECO:0000256" key="5">
    <source>
        <dbReference type="ARBA" id="ARBA00023141"/>
    </source>
</evidence>